<protein>
    <submittedName>
        <fullName evidence="1">Uncharacterized protein</fullName>
    </submittedName>
</protein>
<gene>
    <name evidence="1" type="ORF">M513_08280</name>
    <name evidence="2" type="ORF">M514_08280</name>
</gene>
<proteinExistence type="predicted"/>
<keyword evidence="3" id="KW-1185">Reference proteome</keyword>
<name>A0A085M0U6_9BILA</name>
<reference evidence="1 3" key="1">
    <citation type="journal article" date="2014" name="Nat. Genet.">
        <title>Genome and transcriptome of the porcine whipworm Trichuris suis.</title>
        <authorList>
            <person name="Jex A.R."/>
            <person name="Nejsum P."/>
            <person name="Schwarz E.M."/>
            <person name="Hu L."/>
            <person name="Young N.D."/>
            <person name="Hall R.S."/>
            <person name="Korhonen P.K."/>
            <person name="Liao S."/>
            <person name="Thamsborg S."/>
            <person name="Xia J."/>
            <person name="Xu P."/>
            <person name="Wang S."/>
            <person name="Scheerlinck J.P."/>
            <person name="Hofmann A."/>
            <person name="Sternberg P.W."/>
            <person name="Wang J."/>
            <person name="Gasser R.B."/>
        </authorList>
    </citation>
    <scope>NUCLEOTIDE SEQUENCE [LARGE SCALE GENOMIC DNA]</scope>
    <source>
        <strain evidence="2">DCEP-RM93F</strain>
        <strain evidence="1">DCEP-RM93M</strain>
    </source>
</reference>
<organism evidence="1 3">
    <name type="scientific">Trichuris suis</name>
    <name type="common">pig whipworm</name>
    <dbReference type="NCBI Taxonomy" id="68888"/>
    <lineage>
        <taxon>Eukaryota</taxon>
        <taxon>Metazoa</taxon>
        <taxon>Ecdysozoa</taxon>
        <taxon>Nematoda</taxon>
        <taxon>Enoplea</taxon>
        <taxon>Dorylaimia</taxon>
        <taxon>Trichinellida</taxon>
        <taxon>Trichuridae</taxon>
        <taxon>Trichuris</taxon>
    </lineage>
</organism>
<evidence type="ECO:0000313" key="2">
    <source>
        <dbReference type="EMBL" id="KFD68922.1"/>
    </source>
</evidence>
<evidence type="ECO:0000313" key="1">
    <source>
        <dbReference type="EMBL" id="KFD50842.1"/>
    </source>
</evidence>
<dbReference type="Proteomes" id="UP000030758">
    <property type="component" value="Unassembled WGS sequence"/>
</dbReference>
<dbReference type="EMBL" id="KL367500">
    <property type="protein sequence ID" value="KFD68922.1"/>
    <property type="molecule type" value="Genomic_DNA"/>
</dbReference>
<dbReference type="EMBL" id="KL363247">
    <property type="protein sequence ID" value="KFD50842.1"/>
    <property type="molecule type" value="Genomic_DNA"/>
</dbReference>
<feature type="non-terminal residue" evidence="1">
    <location>
        <position position="101"/>
    </location>
</feature>
<evidence type="ECO:0000313" key="3">
    <source>
        <dbReference type="Proteomes" id="UP000030764"/>
    </source>
</evidence>
<accession>A0A085M0U6</accession>
<dbReference type="Proteomes" id="UP000030764">
    <property type="component" value="Unassembled WGS sequence"/>
</dbReference>
<dbReference type="AlphaFoldDB" id="A0A085M0U6"/>
<sequence length="101" mass="11339">MFSCYVYQTFGEKLSILCSNKMPLEHLKPIADYVTFAPLASCTYFCPCSKLARSASRHLRCPYCCFLAFWKSASAQKKQFKFSSAISSTASACLPYCSNEL</sequence>